<organism evidence="1 2">
    <name type="scientific">Trichonephila clavipes</name>
    <name type="common">Golden silk orbweaver</name>
    <name type="synonym">Nephila clavipes</name>
    <dbReference type="NCBI Taxonomy" id="2585209"/>
    <lineage>
        <taxon>Eukaryota</taxon>
        <taxon>Metazoa</taxon>
        <taxon>Ecdysozoa</taxon>
        <taxon>Arthropoda</taxon>
        <taxon>Chelicerata</taxon>
        <taxon>Arachnida</taxon>
        <taxon>Araneae</taxon>
        <taxon>Araneomorphae</taxon>
        <taxon>Entelegynae</taxon>
        <taxon>Araneoidea</taxon>
        <taxon>Nephilidae</taxon>
        <taxon>Trichonephila</taxon>
    </lineage>
</organism>
<name>A0A8X6VJV6_TRICX</name>
<gene>
    <name evidence="1" type="primary">AVEN_224874_1</name>
    <name evidence="1" type="ORF">TNCV_810931</name>
</gene>
<dbReference type="EMBL" id="BMAU01021282">
    <property type="protein sequence ID" value="GFY08660.1"/>
    <property type="molecule type" value="Genomic_DNA"/>
</dbReference>
<comment type="caution">
    <text evidence="1">The sequence shown here is derived from an EMBL/GenBank/DDBJ whole genome shotgun (WGS) entry which is preliminary data.</text>
</comment>
<evidence type="ECO:0000313" key="1">
    <source>
        <dbReference type="EMBL" id="GFY08660.1"/>
    </source>
</evidence>
<dbReference type="Proteomes" id="UP000887159">
    <property type="component" value="Unassembled WGS sequence"/>
</dbReference>
<keyword evidence="2" id="KW-1185">Reference proteome</keyword>
<protein>
    <submittedName>
        <fullName evidence="1">Uncharacterized protein</fullName>
    </submittedName>
</protein>
<proteinExistence type="predicted"/>
<sequence length="141" mass="15824">MSGVATAMFCKSGPFHHKSLVSSSFTSSPRERTSVGLTSDKLCFHWKSLDNCLIYDSRLLTKVLSWFGGVLIQAKVIVESDHNYTASICLFRADMTLRVSFDRRHAQSSSLGIVKSLVRATRDLMHKSWKFDSSAMDPVFI</sequence>
<evidence type="ECO:0000313" key="2">
    <source>
        <dbReference type="Proteomes" id="UP000887159"/>
    </source>
</evidence>
<dbReference type="AlphaFoldDB" id="A0A8X6VJV6"/>
<reference evidence="1" key="1">
    <citation type="submission" date="2020-08" db="EMBL/GenBank/DDBJ databases">
        <title>Multicomponent nature underlies the extraordinary mechanical properties of spider dragline silk.</title>
        <authorList>
            <person name="Kono N."/>
            <person name="Nakamura H."/>
            <person name="Mori M."/>
            <person name="Yoshida Y."/>
            <person name="Ohtoshi R."/>
            <person name="Malay A.D."/>
            <person name="Moran D.A.P."/>
            <person name="Tomita M."/>
            <person name="Numata K."/>
            <person name="Arakawa K."/>
        </authorList>
    </citation>
    <scope>NUCLEOTIDE SEQUENCE</scope>
</reference>
<accession>A0A8X6VJV6</accession>